<comment type="caution">
    <text evidence="1">The sequence shown here is derived from an EMBL/GenBank/DDBJ whole genome shotgun (WGS) entry which is preliminary data.</text>
</comment>
<name>A0A6A3NF24_9STRA</name>
<dbReference type="PANTHER" id="PTHR11439:SF483">
    <property type="entry name" value="PEPTIDE SYNTHASE GLIP-LIKE, PUTATIVE (AFU_ORTHOLOGUE AFUA_3G12920)-RELATED"/>
    <property type="match status" value="1"/>
</dbReference>
<accession>A0A6A3NF24</accession>
<dbReference type="PANTHER" id="PTHR11439">
    <property type="entry name" value="GAG-POL-RELATED RETROTRANSPOSON"/>
    <property type="match status" value="1"/>
</dbReference>
<evidence type="ECO:0000313" key="2">
    <source>
        <dbReference type="Proteomes" id="UP000429607"/>
    </source>
</evidence>
<gene>
    <name evidence="1" type="ORF">PR001_g6005</name>
</gene>
<dbReference type="AlphaFoldDB" id="A0A6A3NF24"/>
<sequence>MKRILCYLHGTAAAGLFTYNIQGIRCKWNVIIFFDFDWAGDTSDVKLVSGAVLMLHRTVFAWASKKQTSAALSAMGAEYLAAAVAVKDAAWVKQLLVEIGHQTPASWFILPVDNQSAIDAVENQRQVPAGSTSTCDATTFVM</sequence>
<protein>
    <submittedName>
        <fullName evidence="1">Uncharacterized protein</fullName>
    </submittedName>
</protein>
<reference evidence="1 2" key="1">
    <citation type="submission" date="2018-09" db="EMBL/GenBank/DDBJ databases">
        <title>Genomic investigation of the strawberry pathogen Phytophthora fragariae indicates pathogenicity is determined by transcriptional variation in three key races.</title>
        <authorList>
            <person name="Adams T.M."/>
            <person name="Armitage A.D."/>
            <person name="Sobczyk M.K."/>
            <person name="Bates H.J."/>
            <person name="Dunwell J.M."/>
            <person name="Nellist C.F."/>
            <person name="Harrison R.J."/>
        </authorList>
    </citation>
    <scope>NUCLEOTIDE SEQUENCE [LARGE SCALE GENOMIC DNA]</scope>
    <source>
        <strain evidence="1 2">SCRP249</strain>
    </source>
</reference>
<proteinExistence type="predicted"/>
<dbReference type="EMBL" id="QXFV01000275">
    <property type="protein sequence ID" value="KAE9042947.1"/>
    <property type="molecule type" value="Genomic_DNA"/>
</dbReference>
<organism evidence="1 2">
    <name type="scientific">Phytophthora rubi</name>
    <dbReference type="NCBI Taxonomy" id="129364"/>
    <lineage>
        <taxon>Eukaryota</taxon>
        <taxon>Sar</taxon>
        <taxon>Stramenopiles</taxon>
        <taxon>Oomycota</taxon>
        <taxon>Peronosporomycetes</taxon>
        <taxon>Peronosporales</taxon>
        <taxon>Peronosporaceae</taxon>
        <taxon>Phytophthora</taxon>
    </lineage>
</organism>
<dbReference type="Proteomes" id="UP000429607">
    <property type="component" value="Unassembled WGS sequence"/>
</dbReference>
<evidence type="ECO:0000313" key="1">
    <source>
        <dbReference type="EMBL" id="KAE9042947.1"/>
    </source>
</evidence>